<feature type="region of interest" description="Disordered" evidence="1">
    <location>
        <begin position="1"/>
        <end position="51"/>
    </location>
</feature>
<organism evidence="2 3">
    <name type="scientific">Naematelia encephala</name>
    <dbReference type="NCBI Taxonomy" id="71784"/>
    <lineage>
        <taxon>Eukaryota</taxon>
        <taxon>Fungi</taxon>
        <taxon>Dikarya</taxon>
        <taxon>Basidiomycota</taxon>
        <taxon>Agaricomycotina</taxon>
        <taxon>Tremellomycetes</taxon>
        <taxon>Tremellales</taxon>
        <taxon>Naemateliaceae</taxon>
        <taxon>Naematelia</taxon>
    </lineage>
</organism>
<evidence type="ECO:0000313" key="3">
    <source>
        <dbReference type="Proteomes" id="UP000193986"/>
    </source>
</evidence>
<comment type="caution">
    <text evidence="2">The sequence shown here is derived from an EMBL/GenBank/DDBJ whole genome shotgun (WGS) entry which is preliminary data.</text>
</comment>
<gene>
    <name evidence="2" type="ORF">BCR39DRAFT_474779</name>
</gene>
<dbReference type="Proteomes" id="UP000193986">
    <property type="component" value="Unassembled WGS sequence"/>
</dbReference>
<proteinExistence type="predicted"/>
<reference evidence="2 3" key="1">
    <citation type="submission" date="2016-07" db="EMBL/GenBank/DDBJ databases">
        <title>Pervasive Adenine N6-methylation of Active Genes in Fungi.</title>
        <authorList>
            <consortium name="DOE Joint Genome Institute"/>
            <person name="Mondo S.J."/>
            <person name="Dannebaum R.O."/>
            <person name="Kuo R.C."/>
            <person name="Labutti K."/>
            <person name="Haridas S."/>
            <person name="Kuo A."/>
            <person name="Salamov A."/>
            <person name="Ahrendt S.R."/>
            <person name="Lipzen A."/>
            <person name="Sullivan W."/>
            <person name="Andreopoulos W.B."/>
            <person name="Clum A."/>
            <person name="Lindquist E."/>
            <person name="Daum C."/>
            <person name="Ramamoorthy G.K."/>
            <person name="Gryganskyi A."/>
            <person name="Culley D."/>
            <person name="Magnuson J.K."/>
            <person name="James T.Y."/>
            <person name="O'Malley M.A."/>
            <person name="Stajich J.E."/>
            <person name="Spatafora J.W."/>
            <person name="Visel A."/>
            <person name="Grigoriev I.V."/>
        </authorList>
    </citation>
    <scope>NUCLEOTIDE SEQUENCE [LARGE SCALE GENOMIC DNA]</scope>
    <source>
        <strain evidence="2 3">68-887.2</strain>
    </source>
</reference>
<dbReference type="EMBL" id="MCFC01000121">
    <property type="protein sequence ID" value="ORY20960.1"/>
    <property type="molecule type" value="Genomic_DNA"/>
</dbReference>
<keyword evidence="3" id="KW-1185">Reference proteome</keyword>
<name>A0A1Y2AFC4_9TREE</name>
<protein>
    <submittedName>
        <fullName evidence="2">Uncharacterized protein</fullName>
    </submittedName>
</protein>
<accession>A0A1Y2AFC4</accession>
<dbReference type="InParanoid" id="A0A1Y2AFC4"/>
<dbReference type="OrthoDB" id="2564973at2759"/>
<evidence type="ECO:0000256" key="1">
    <source>
        <dbReference type="SAM" id="MobiDB-lite"/>
    </source>
</evidence>
<dbReference type="AlphaFoldDB" id="A0A1Y2AFC4"/>
<evidence type="ECO:0000313" key="2">
    <source>
        <dbReference type="EMBL" id="ORY20960.1"/>
    </source>
</evidence>
<feature type="compositionally biased region" description="Low complexity" evidence="1">
    <location>
        <begin position="1"/>
        <end position="21"/>
    </location>
</feature>
<sequence length="105" mass="11432">MKRSSSVASSSPQTTTTTHTPTPSPKKDQSTPNKRPKRSQASENGTWTPEKRAMFIDDVLASGYKAIDLDSLATKLGLSKRQLVDQLVPHKSNLRAKAVKAVRGD</sequence>